<proteinExistence type="predicted"/>
<feature type="signal peptide" evidence="1">
    <location>
        <begin position="1"/>
        <end position="25"/>
    </location>
</feature>
<keyword evidence="3" id="KW-1185">Reference proteome</keyword>
<comment type="caution">
    <text evidence="2">The sequence shown here is derived from an EMBL/GenBank/DDBJ whole genome shotgun (WGS) entry which is preliminary data.</text>
</comment>
<keyword evidence="1" id="KW-0732">Signal</keyword>
<evidence type="ECO:0000256" key="1">
    <source>
        <dbReference type="SAM" id="SignalP"/>
    </source>
</evidence>
<accession>A0ABS3LSZ8</accession>
<protein>
    <submittedName>
        <fullName evidence="2">Uncharacterized protein</fullName>
    </submittedName>
</protein>
<evidence type="ECO:0000313" key="3">
    <source>
        <dbReference type="Proteomes" id="UP000664771"/>
    </source>
</evidence>
<evidence type="ECO:0000313" key="2">
    <source>
        <dbReference type="EMBL" id="MBO1359037.1"/>
    </source>
</evidence>
<sequence length="61" mass="6759">MSRVKNHSRANAAFVLASLSSLLLAACSDIKPRSVTTQDLAFAATTPMSYAVYEQMHDWKR</sequence>
<gene>
    <name evidence="2" type="ORF">J2D73_04385</name>
</gene>
<organism evidence="2 3">
    <name type="scientific">Acetobacter sacchari</name>
    <dbReference type="NCBI Taxonomy" id="2661687"/>
    <lineage>
        <taxon>Bacteria</taxon>
        <taxon>Pseudomonadati</taxon>
        <taxon>Pseudomonadota</taxon>
        <taxon>Alphaproteobacteria</taxon>
        <taxon>Acetobacterales</taxon>
        <taxon>Acetobacteraceae</taxon>
        <taxon>Acetobacter</taxon>
    </lineage>
</organism>
<dbReference type="PROSITE" id="PS51257">
    <property type="entry name" value="PROKAR_LIPOPROTEIN"/>
    <property type="match status" value="1"/>
</dbReference>
<feature type="chain" id="PRO_5046188623" evidence="1">
    <location>
        <begin position="26"/>
        <end position="61"/>
    </location>
</feature>
<reference evidence="2 3" key="1">
    <citation type="submission" date="2021-03" db="EMBL/GenBank/DDBJ databases">
        <title>The complete genome sequence of Acetobacter sacchari TBRC 11175.</title>
        <authorList>
            <person name="Charoenyingcharoen P."/>
            <person name="Yukphan P."/>
        </authorList>
    </citation>
    <scope>NUCLEOTIDE SEQUENCE [LARGE SCALE GENOMIC DNA]</scope>
    <source>
        <strain evidence="2 3">TBRC 11175</strain>
    </source>
</reference>
<dbReference type="EMBL" id="JAFVMF010000004">
    <property type="protein sequence ID" value="MBO1359037.1"/>
    <property type="molecule type" value="Genomic_DNA"/>
</dbReference>
<dbReference type="Proteomes" id="UP000664771">
    <property type="component" value="Unassembled WGS sequence"/>
</dbReference>
<dbReference type="RefSeq" id="WP_207879779.1">
    <property type="nucleotide sequence ID" value="NZ_JAFVMF010000004.1"/>
</dbReference>
<name>A0ABS3LSZ8_9PROT</name>